<dbReference type="GO" id="GO:0032934">
    <property type="term" value="F:sterol binding"/>
    <property type="evidence" value="ECO:0007669"/>
    <property type="project" value="InterPro"/>
</dbReference>
<name>A0A7R8VP79_TIMDO</name>
<comment type="subcellular location">
    <subcellularLocation>
        <location evidence="1">Secreted</location>
    </subcellularLocation>
</comment>
<proteinExistence type="inferred from homology"/>
<dbReference type="Gene3D" id="2.60.40.770">
    <property type="match status" value="1"/>
</dbReference>
<keyword evidence="4" id="KW-0732">Signal</keyword>
<feature type="domain" description="MD-2-related lipid-recognition" evidence="5">
    <location>
        <begin position="21"/>
        <end position="146"/>
    </location>
</feature>
<dbReference type="InterPro" id="IPR039670">
    <property type="entry name" value="NPC2-like"/>
</dbReference>
<evidence type="ECO:0000256" key="1">
    <source>
        <dbReference type="ARBA" id="ARBA00004613"/>
    </source>
</evidence>
<dbReference type="PANTHER" id="PTHR11306">
    <property type="entry name" value="NIEMANN PICK TYPE C2 PROTEIN NPC2-RELATED"/>
    <property type="match status" value="1"/>
</dbReference>
<evidence type="ECO:0000256" key="2">
    <source>
        <dbReference type="ARBA" id="ARBA00006370"/>
    </source>
</evidence>
<comment type="similarity">
    <text evidence="2">Belongs to the NPC2 family.</text>
</comment>
<feature type="chain" id="PRO_5031369210" description="MD-2-related lipid-recognition domain-containing protein" evidence="4">
    <location>
        <begin position="19"/>
        <end position="248"/>
    </location>
</feature>
<evidence type="ECO:0000313" key="6">
    <source>
        <dbReference type="EMBL" id="CAD7200608.1"/>
    </source>
</evidence>
<protein>
    <recommendedName>
        <fullName evidence="5">MD-2-related lipid-recognition domain-containing protein</fullName>
    </recommendedName>
</protein>
<feature type="signal peptide" evidence="4">
    <location>
        <begin position="1"/>
        <end position="18"/>
    </location>
</feature>
<gene>
    <name evidence="6" type="ORF">TDIB3V08_LOCUS6821</name>
</gene>
<evidence type="ECO:0000256" key="4">
    <source>
        <dbReference type="SAM" id="SignalP"/>
    </source>
</evidence>
<evidence type="ECO:0000256" key="3">
    <source>
        <dbReference type="ARBA" id="ARBA00022525"/>
    </source>
</evidence>
<dbReference type="GO" id="GO:0015918">
    <property type="term" value="P:sterol transport"/>
    <property type="evidence" value="ECO:0007669"/>
    <property type="project" value="InterPro"/>
</dbReference>
<dbReference type="GO" id="GO:0005576">
    <property type="term" value="C:extracellular region"/>
    <property type="evidence" value="ECO:0007669"/>
    <property type="project" value="UniProtKB-SubCell"/>
</dbReference>
<keyword evidence="3" id="KW-0964">Secreted</keyword>
<reference evidence="6" key="1">
    <citation type="submission" date="2020-11" db="EMBL/GenBank/DDBJ databases">
        <authorList>
            <person name="Tran Van P."/>
        </authorList>
    </citation>
    <scope>NUCLEOTIDE SEQUENCE</scope>
</reference>
<accession>A0A7R8VP79</accession>
<dbReference type="SUPFAM" id="SSF81296">
    <property type="entry name" value="E set domains"/>
    <property type="match status" value="1"/>
</dbReference>
<dbReference type="InterPro" id="IPR003172">
    <property type="entry name" value="ML_dom"/>
</dbReference>
<dbReference type="PANTHER" id="PTHR11306:SF68">
    <property type="entry name" value="NPC INTRACELLULAR CHOLESTEROL TRANSPORTER 2"/>
    <property type="match status" value="1"/>
</dbReference>
<dbReference type="InterPro" id="IPR014756">
    <property type="entry name" value="Ig_E-set"/>
</dbReference>
<evidence type="ECO:0000259" key="5">
    <source>
        <dbReference type="SMART" id="SM00737"/>
    </source>
</evidence>
<dbReference type="SMART" id="SM00737">
    <property type="entry name" value="ML"/>
    <property type="match status" value="1"/>
</dbReference>
<organism evidence="6">
    <name type="scientific">Timema douglasi</name>
    <name type="common">Walking stick</name>
    <dbReference type="NCBI Taxonomy" id="61478"/>
    <lineage>
        <taxon>Eukaryota</taxon>
        <taxon>Metazoa</taxon>
        <taxon>Ecdysozoa</taxon>
        <taxon>Arthropoda</taxon>
        <taxon>Hexapoda</taxon>
        <taxon>Insecta</taxon>
        <taxon>Pterygota</taxon>
        <taxon>Neoptera</taxon>
        <taxon>Polyneoptera</taxon>
        <taxon>Phasmatodea</taxon>
        <taxon>Timematodea</taxon>
        <taxon>Timematoidea</taxon>
        <taxon>Timematidae</taxon>
        <taxon>Timema</taxon>
    </lineage>
</organism>
<dbReference type="AlphaFoldDB" id="A0A7R8VP79"/>
<dbReference type="EMBL" id="OA567623">
    <property type="protein sequence ID" value="CAD7200608.1"/>
    <property type="molecule type" value="Genomic_DNA"/>
</dbReference>
<sequence>MSTTWFIFAVLLLTEIEAIEFQDCYGEYVVESVDIDICKIAPCNILQGTTLNVTTKFTPNTNTGSLPRSLTNDVYIMINNVHIGVTVQPNFCDYSGLCPLRATRLSYTSKITVTADVPPGLQITRSLASLATQPLARSHVCQSGRTLKLNTKLTWRLYPTDRPTKARKNLGFLTEHHMDKMQAFQCERTTFNGHVHWSMYNELNEPMVCYIFDIKVIEPSSSSLVEKIRLKMDNDSSSYHLRGNYPYH</sequence>
<dbReference type="Pfam" id="PF02221">
    <property type="entry name" value="E1_DerP2_DerF2"/>
    <property type="match status" value="1"/>
</dbReference>